<feature type="transmembrane region" description="Helical" evidence="8">
    <location>
        <begin position="1084"/>
        <end position="1105"/>
    </location>
</feature>
<accession>A0A2U3EA55</accession>
<feature type="transmembrane region" description="Helical" evidence="8">
    <location>
        <begin position="550"/>
        <end position="569"/>
    </location>
</feature>
<evidence type="ECO:0000259" key="12">
    <source>
        <dbReference type="Pfam" id="PF14703"/>
    </source>
</evidence>
<dbReference type="PANTHER" id="PTHR13018:SF26">
    <property type="entry name" value="DOMAIN PROTEIN, PUTATIVE (AFU_ORTHOLOGUE AFUA_5G10920)-RELATED"/>
    <property type="match status" value="1"/>
</dbReference>
<evidence type="ECO:0000259" key="10">
    <source>
        <dbReference type="Pfam" id="PF12621"/>
    </source>
</evidence>
<feature type="domain" description="CSC1/OSCA1-like N-terminal transmembrane" evidence="11">
    <location>
        <begin position="420"/>
        <end position="571"/>
    </location>
</feature>
<dbReference type="AlphaFoldDB" id="A0A2U3EA55"/>
<feature type="transmembrane region" description="Helical" evidence="8">
    <location>
        <begin position="500"/>
        <end position="519"/>
    </location>
</feature>
<feature type="domain" description="CSC1/OSCA1-like cytosolic" evidence="12">
    <location>
        <begin position="594"/>
        <end position="791"/>
    </location>
</feature>
<comment type="similarity">
    <text evidence="2">Belongs to the CSC1 (TC 1.A.17) family.</text>
</comment>
<comment type="caution">
    <text evidence="13">The sequence shown here is derived from an EMBL/GenBank/DDBJ whole genome shotgun (WGS) entry which is preliminary data.</text>
</comment>
<feature type="transmembrane region" description="Helical" evidence="8">
    <location>
        <begin position="1018"/>
        <end position="1039"/>
    </location>
</feature>
<dbReference type="Pfam" id="PF02714">
    <property type="entry name" value="RSN1_7TM"/>
    <property type="match status" value="1"/>
</dbReference>
<dbReference type="Pfam" id="PF13967">
    <property type="entry name" value="RSN1_TM"/>
    <property type="match status" value="1"/>
</dbReference>
<feature type="transmembrane region" description="Helical" evidence="8">
    <location>
        <begin position="895"/>
        <end position="912"/>
    </location>
</feature>
<keyword evidence="5 8" id="KW-1133">Transmembrane helix</keyword>
<comment type="subcellular location">
    <subcellularLocation>
        <location evidence="1">Membrane</location>
        <topology evidence="1">Multi-pass membrane protein</topology>
    </subcellularLocation>
</comment>
<feature type="region of interest" description="Disordered" evidence="7">
    <location>
        <begin position="296"/>
        <end position="326"/>
    </location>
</feature>
<dbReference type="GO" id="GO:0005886">
    <property type="term" value="C:plasma membrane"/>
    <property type="evidence" value="ECO:0007669"/>
    <property type="project" value="TreeGrafter"/>
</dbReference>
<protein>
    <submittedName>
        <fullName evidence="13">DUF221 domain-containing protein</fullName>
    </submittedName>
</protein>
<dbReference type="InterPro" id="IPR003864">
    <property type="entry name" value="CSC1/OSCA1-like_7TM"/>
</dbReference>
<feature type="transmembrane region" description="Helical" evidence="8">
    <location>
        <begin position="849"/>
        <end position="874"/>
    </location>
</feature>
<evidence type="ECO:0000259" key="11">
    <source>
        <dbReference type="Pfam" id="PF13967"/>
    </source>
</evidence>
<dbReference type="InterPro" id="IPR032880">
    <property type="entry name" value="CSC1/OSCA1-like_N"/>
</dbReference>
<dbReference type="GO" id="GO:0005227">
    <property type="term" value="F:calcium-activated cation channel activity"/>
    <property type="evidence" value="ECO:0007669"/>
    <property type="project" value="InterPro"/>
</dbReference>
<evidence type="ECO:0000259" key="9">
    <source>
        <dbReference type="Pfam" id="PF02714"/>
    </source>
</evidence>
<feature type="compositionally biased region" description="Basic and acidic residues" evidence="7">
    <location>
        <begin position="1135"/>
        <end position="1156"/>
    </location>
</feature>
<keyword evidence="6 8" id="KW-0472">Membrane</keyword>
<evidence type="ECO:0000256" key="7">
    <source>
        <dbReference type="SAM" id="MobiDB-lite"/>
    </source>
</evidence>
<feature type="region of interest" description="Disordered" evidence="7">
    <location>
        <begin position="1126"/>
        <end position="1165"/>
    </location>
</feature>
<dbReference type="InterPro" id="IPR022257">
    <property type="entry name" value="PHM7_ext"/>
</dbReference>
<name>A0A2U3EA55_PURLI</name>
<reference evidence="13 14" key="1">
    <citation type="journal article" date="2016" name="Front. Microbiol.">
        <title>Genome and transcriptome sequences reveal the specific parasitism of the nematophagous Purpureocillium lilacinum 36-1.</title>
        <authorList>
            <person name="Xie J."/>
            <person name="Li S."/>
            <person name="Mo C."/>
            <person name="Xiao X."/>
            <person name="Peng D."/>
            <person name="Wang G."/>
            <person name="Xiao Y."/>
        </authorList>
    </citation>
    <scope>NUCLEOTIDE SEQUENCE [LARGE SCALE GENOMIC DNA]</scope>
    <source>
        <strain evidence="13 14">36-1</strain>
    </source>
</reference>
<feature type="domain" description="CSC1/OSCA1-like 7TM region" evidence="9">
    <location>
        <begin position="803"/>
        <end position="1075"/>
    </location>
</feature>
<feature type="transmembrane region" description="Helical" evidence="8">
    <location>
        <begin position="805"/>
        <end position="829"/>
    </location>
</feature>
<dbReference type="Pfam" id="PF12621">
    <property type="entry name" value="PHM7_ext"/>
    <property type="match status" value="1"/>
</dbReference>
<evidence type="ECO:0000313" key="13">
    <source>
        <dbReference type="EMBL" id="PWI71388.1"/>
    </source>
</evidence>
<dbReference type="Pfam" id="PF14703">
    <property type="entry name" value="PHM7_cyt"/>
    <property type="match status" value="1"/>
</dbReference>
<feature type="region of interest" description="Disordered" evidence="7">
    <location>
        <begin position="1"/>
        <end position="26"/>
    </location>
</feature>
<feature type="transmembrane region" description="Helical" evidence="8">
    <location>
        <begin position="1060"/>
        <end position="1078"/>
    </location>
</feature>
<dbReference type="InterPro" id="IPR045122">
    <property type="entry name" value="Csc1-like"/>
</dbReference>
<evidence type="ECO:0000313" key="14">
    <source>
        <dbReference type="Proteomes" id="UP000245956"/>
    </source>
</evidence>
<dbReference type="InterPro" id="IPR027815">
    <property type="entry name" value="CSC1/OSCA1-like_cyt"/>
</dbReference>
<evidence type="ECO:0000256" key="6">
    <source>
        <dbReference type="ARBA" id="ARBA00023136"/>
    </source>
</evidence>
<feature type="transmembrane region" description="Helical" evidence="8">
    <location>
        <begin position="423"/>
        <end position="441"/>
    </location>
</feature>
<feature type="region of interest" description="Disordered" evidence="7">
    <location>
        <begin position="257"/>
        <end position="284"/>
    </location>
</feature>
<evidence type="ECO:0000256" key="2">
    <source>
        <dbReference type="ARBA" id="ARBA00007779"/>
    </source>
</evidence>
<evidence type="ECO:0000256" key="3">
    <source>
        <dbReference type="ARBA" id="ARBA00022448"/>
    </source>
</evidence>
<evidence type="ECO:0000256" key="5">
    <source>
        <dbReference type="ARBA" id="ARBA00022989"/>
    </source>
</evidence>
<feature type="transmembrane region" description="Helical" evidence="8">
    <location>
        <begin position="993"/>
        <end position="1012"/>
    </location>
</feature>
<evidence type="ECO:0000256" key="4">
    <source>
        <dbReference type="ARBA" id="ARBA00022692"/>
    </source>
</evidence>
<organism evidence="13 14">
    <name type="scientific">Purpureocillium lilacinum</name>
    <name type="common">Paecilomyces lilacinus</name>
    <dbReference type="NCBI Taxonomy" id="33203"/>
    <lineage>
        <taxon>Eukaryota</taxon>
        <taxon>Fungi</taxon>
        <taxon>Dikarya</taxon>
        <taxon>Ascomycota</taxon>
        <taxon>Pezizomycotina</taxon>
        <taxon>Sordariomycetes</taxon>
        <taxon>Hypocreomycetidae</taxon>
        <taxon>Hypocreales</taxon>
        <taxon>Ophiocordycipitaceae</taxon>
        <taxon>Purpureocillium</taxon>
    </lineage>
</organism>
<keyword evidence="4 8" id="KW-0812">Transmembrane</keyword>
<feature type="region of interest" description="Disordered" evidence="7">
    <location>
        <begin position="343"/>
        <end position="377"/>
    </location>
</feature>
<dbReference type="PANTHER" id="PTHR13018">
    <property type="entry name" value="PROBABLE MEMBRANE PROTEIN DUF221-RELATED"/>
    <property type="match status" value="1"/>
</dbReference>
<feature type="transmembrane region" description="Helical" evidence="8">
    <location>
        <begin position="948"/>
        <end position="973"/>
    </location>
</feature>
<sequence length="1278" mass="142840">MMGLAAGRLGEDNGRNRANGDYGADGGPAIVTHDRGVVTIVTWGHRPQYCQYSTARALAPEKTTAIGRQTACLRHLVDPNRRPAIQSIVDGWTSLKIWANEGRAFALFDVVQRSSSWREASRQRITHHIDTSIKARPSHKYRARGRGATDGTADSKIRWRRTHHLVGPQRWKPQLDKGRQRGSEPGCVDHGGRLFRWRVMKRDCAFEFFSACSRWVAVQVERRGAGAEWPWTDDNGRAQVDSRRGIVTETRIKAYGEERAAQQQGDAAARGETKQHAPPGGRDICSFAWGAPGRDRQATLQQLAASRSPSPRSHWHPGRRGPSLRPSLRLVLPPFIHLSPAGNPPLASACDDDDSFTPPGDEASLRSHKRQPAPRAPATMGAFISWIKKNLPADDREGSANTPPQSAWARSLTLRKQTAMVDTLVPVLVISAIYIIIFLIFRRSQRRFYAPRTYLGSLRENERSPELGTGWFSWFGTFWKLPDAHALTHQGLDAYLFLRYLRVACIITLFSMAVTWPILFPVNATGHNGQTQLEVLSYSNINPDTEGSRYFAHALVAWVVYGFVMYMIMRECIFYINLRQAYLLTPHYSNRISSRTVLFTSVPDEYLNEAKIREMFNNSVRHVWIAGQTKDLDKLVEERDKVAMKLEGAEVKLLKLVNKARVAAAKKGGAPPATNNGHSEDAAADTEAGSIAARWIPDKKRPSHRLGPLGLVGKKVDTIDWARAELQRTVPETEKMQADWAAGDFKKANAVFVEFMNQADAQAAYQVLTHHQALHMTPKVVGVKPEEVVWKSLSIPWWQLVIRRYAVYAFIAVLIIFWAIPVAIVGLIAQVNTLKQLPGLTWLDSIPKPILGVVSGLLPSVALSILMSYVPIIMRACAKLAGTPTLSRVELFTQNAYFVFQVVQVFLIRSLFDAASTALVKIVNDPSSVFTTLGQTIPTSSNFYISYFMLQGLTIATGVVTQVVGMFVFRILYKFLAGTPRAMYNKWTTLSGILWGSLLPVYTNIICISLIYSVIAPFILFWSSIAMGLFYLAYRYNILFVSETSVDTQGLIYPRALKQLFTGVYLAEIVMIGMFAVTKAPGPAVLMAVFLVFSILYHITISRYLDPLLYGLPRSVQSRELAIQSGNASPASPAHAEEGLARNKESNESAPTEKKTVVNPEPAAPKKEGNVITRFLKPWIFYDYERLRSMMPRHDDMDFDSMYSEEVERTAYMAPSVTSKAPTLWIPRDSAGVSRQEVALTGKVIPISDEGATLDEKNNILWDTEGARPPIWDEKIYY</sequence>
<dbReference type="EMBL" id="LCWV01000007">
    <property type="protein sequence ID" value="PWI71388.1"/>
    <property type="molecule type" value="Genomic_DNA"/>
</dbReference>
<evidence type="ECO:0000256" key="8">
    <source>
        <dbReference type="SAM" id="Phobius"/>
    </source>
</evidence>
<proteinExistence type="inferred from homology"/>
<gene>
    <name evidence="13" type="ORF">PCL_11482</name>
</gene>
<evidence type="ECO:0000256" key="1">
    <source>
        <dbReference type="ARBA" id="ARBA00004141"/>
    </source>
</evidence>
<dbReference type="Proteomes" id="UP000245956">
    <property type="component" value="Unassembled WGS sequence"/>
</dbReference>
<keyword evidence="3" id="KW-0813">Transport</keyword>
<feature type="domain" description="10TM putative phosphate transporter extracellular tail" evidence="10">
    <location>
        <begin position="1175"/>
        <end position="1270"/>
    </location>
</feature>